<dbReference type="Gene3D" id="3.40.50.2000">
    <property type="entry name" value="Glycogen Phosphorylase B"/>
    <property type="match status" value="2"/>
</dbReference>
<evidence type="ECO:0000313" key="4">
    <source>
        <dbReference type="Proteomes" id="UP000198379"/>
    </source>
</evidence>
<evidence type="ECO:0000313" key="3">
    <source>
        <dbReference type="EMBL" id="SNR76976.1"/>
    </source>
</evidence>
<dbReference type="Proteomes" id="UP000198379">
    <property type="component" value="Unassembled WGS sequence"/>
</dbReference>
<feature type="domain" description="Glycosyltransferase subfamily 4-like N-terminal" evidence="2">
    <location>
        <begin position="52"/>
        <end position="150"/>
    </location>
</feature>
<evidence type="ECO:0000259" key="1">
    <source>
        <dbReference type="Pfam" id="PF00534"/>
    </source>
</evidence>
<dbReference type="RefSeq" id="WP_089371256.1">
    <property type="nucleotide sequence ID" value="NZ_BMEP01000001.1"/>
</dbReference>
<name>A0A238Z0V8_9FLAO</name>
<dbReference type="Pfam" id="PF00534">
    <property type="entry name" value="Glycos_transf_1"/>
    <property type="match status" value="1"/>
</dbReference>
<dbReference type="GO" id="GO:0016757">
    <property type="term" value="F:glycosyltransferase activity"/>
    <property type="evidence" value="ECO:0007669"/>
    <property type="project" value="InterPro"/>
</dbReference>
<gene>
    <name evidence="3" type="ORF">SAMN06265376_102519</name>
</gene>
<dbReference type="EMBL" id="FZNY01000002">
    <property type="protein sequence ID" value="SNR76976.1"/>
    <property type="molecule type" value="Genomic_DNA"/>
</dbReference>
<dbReference type="Pfam" id="PF13477">
    <property type="entry name" value="Glyco_trans_4_2"/>
    <property type="match status" value="1"/>
</dbReference>
<dbReference type="PANTHER" id="PTHR12526">
    <property type="entry name" value="GLYCOSYLTRANSFERASE"/>
    <property type="match status" value="1"/>
</dbReference>
<dbReference type="CDD" id="cd03808">
    <property type="entry name" value="GT4_CapM-like"/>
    <property type="match status" value="1"/>
</dbReference>
<accession>A0A238Z0V8</accession>
<feature type="domain" description="Glycosyl transferase family 1" evidence="1">
    <location>
        <begin position="197"/>
        <end position="363"/>
    </location>
</feature>
<organism evidence="3 4">
    <name type="scientific">Dokdonia pacifica</name>
    <dbReference type="NCBI Taxonomy" id="1627892"/>
    <lineage>
        <taxon>Bacteria</taxon>
        <taxon>Pseudomonadati</taxon>
        <taxon>Bacteroidota</taxon>
        <taxon>Flavobacteriia</taxon>
        <taxon>Flavobacteriales</taxon>
        <taxon>Flavobacteriaceae</taxon>
        <taxon>Dokdonia</taxon>
    </lineage>
</organism>
<keyword evidence="3" id="KW-0808">Transferase</keyword>
<evidence type="ECO:0000259" key="2">
    <source>
        <dbReference type="Pfam" id="PF13477"/>
    </source>
</evidence>
<protein>
    <submittedName>
        <fullName evidence="3">Glycosyltransferase involved in cell wall bisynthesis</fullName>
    </submittedName>
</protein>
<dbReference type="AlphaFoldDB" id="A0A238Z0V8"/>
<keyword evidence="4" id="KW-1185">Reference proteome</keyword>
<dbReference type="PANTHER" id="PTHR12526:SF630">
    <property type="entry name" value="GLYCOSYLTRANSFERASE"/>
    <property type="match status" value="1"/>
</dbReference>
<reference evidence="3 4" key="1">
    <citation type="submission" date="2017-06" db="EMBL/GenBank/DDBJ databases">
        <authorList>
            <person name="Kim H.J."/>
            <person name="Triplett B.A."/>
        </authorList>
    </citation>
    <scope>NUCLEOTIDE SEQUENCE [LARGE SCALE GENOMIC DNA]</scope>
    <source>
        <strain evidence="3 4">DSM 25597</strain>
    </source>
</reference>
<dbReference type="InterPro" id="IPR001296">
    <property type="entry name" value="Glyco_trans_1"/>
</dbReference>
<proteinExistence type="predicted"/>
<dbReference type="OrthoDB" id="9790710at2"/>
<sequence>MKKIIRVATHSGSLGTLLQGQLHFMSAYYEMIGIGSRGDVTNGEAVIDTLAKKENVRVIPVEMTREITPLKDLKALYQLYKIFKKEKPAIVHSHTPKAGTLAMLAAKIARVPNRLHTVAGLPLVEATGSRRRLLNFVEKITYACATKVYPNSFGLKEIILDHKFTDSKKIKVIGTGSSNGIDTSHFTPSLYTETEKQKLYKQLSINPSDFVYTFLGRIVKDKGINELVKAFKNIQKEHAHTKLLLVGYYDQETAQLFLETENEIETNKNIILIGWQEDVRPFLAISNVLTFPSYREGFPNTVLQASAMQIPSIVSDINGCNEIVEEGINGTIIPVKNVEALQNSMEELLINKKYYNYLTQNARAPICKKYERKRIWKSLLEEYESL</sequence>
<dbReference type="InterPro" id="IPR028098">
    <property type="entry name" value="Glyco_trans_4-like_N"/>
</dbReference>
<dbReference type="SUPFAM" id="SSF53756">
    <property type="entry name" value="UDP-Glycosyltransferase/glycogen phosphorylase"/>
    <property type="match status" value="1"/>
</dbReference>